<organism evidence="14 15">
    <name type="scientific">Exophiala aquamarina CBS 119918</name>
    <dbReference type="NCBI Taxonomy" id="1182545"/>
    <lineage>
        <taxon>Eukaryota</taxon>
        <taxon>Fungi</taxon>
        <taxon>Dikarya</taxon>
        <taxon>Ascomycota</taxon>
        <taxon>Pezizomycotina</taxon>
        <taxon>Eurotiomycetes</taxon>
        <taxon>Chaetothyriomycetidae</taxon>
        <taxon>Chaetothyriales</taxon>
        <taxon>Herpotrichiellaceae</taxon>
        <taxon>Exophiala</taxon>
    </lineage>
</organism>
<evidence type="ECO:0000256" key="9">
    <source>
        <dbReference type="ARBA" id="ARBA00023004"/>
    </source>
</evidence>
<gene>
    <name evidence="14" type="ORF">A1O9_04451</name>
</gene>
<dbReference type="GO" id="GO:0004497">
    <property type="term" value="F:monooxygenase activity"/>
    <property type="evidence" value="ECO:0007669"/>
    <property type="project" value="UniProtKB-KW"/>
</dbReference>
<keyword evidence="4 12" id="KW-0349">Heme</keyword>
<evidence type="ECO:0000256" key="6">
    <source>
        <dbReference type="ARBA" id="ARBA00022723"/>
    </source>
</evidence>
<sequence>MPTTSTLLSAGAFGIATHVFYFHGRERHLHPQRYLQVCFILFFVSTTVIKYARYTATMAFAMQEMGKLLGSYIAGIYLSLVIFRLFLNPLNKFPGRPLSRLSALDHSFHIGKKRDMFLKLYQSHKELGKFVRTGPHDLSVTHPDVVRVALSAQAVCGKAPWYEVEAPAYSLQSTRVRSQHDKRRRVWSPAFSDKALRGYELRVHRYNECLMLQIDSFSGQPIDMSKWFNYWSFDVMGDLAFGRSFNMLESAGEHWAIKLLNTSQDDLGLALPPWIGRLCWQIAPLRAVYDRFHKFCASEIEQRILLQGKQPNPDITHYLIEDLIAKDAQGQKAALPLLHLDSKLIIVAGSDTTAATLTFLFYHLAIEPGLISRLREEVETSVGDASKIEHQHLQSASLLNACINETLRLHPPVPSGLYRKTPPEGVCIGDEWIPGNTTIQIHLYSMARDESNFAMAEQFIPERFYSQPKLVKNKDAFAPFSIGPYGCIGKNLAYMEIRLLTAHLITKFDVALAPGENGTALLNSVDHFTVGLKPINMIFTRRSRARDGDRNSRKVQM</sequence>
<dbReference type="PRINTS" id="PR00385">
    <property type="entry name" value="P450"/>
</dbReference>
<evidence type="ECO:0000256" key="13">
    <source>
        <dbReference type="SAM" id="Phobius"/>
    </source>
</evidence>
<dbReference type="EMBL" id="AMGV01000003">
    <property type="protein sequence ID" value="KEF59605.1"/>
    <property type="molecule type" value="Genomic_DNA"/>
</dbReference>
<dbReference type="AlphaFoldDB" id="A0A072PVK3"/>
<comment type="cofactor">
    <cofactor evidence="1 12">
        <name>heme</name>
        <dbReference type="ChEBI" id="CHEBI:30413"/>
    </cofactor>
</comment>
<dbReference type="Pfam" id="PF00067">
    <property type="entry name" value="p450"/>
    <property type="match status" value="1"/>
</dbReference>
<feature type="transmembrane region" description="Helical" evidence="13">
    <location>
        <begin position="72"/>
        <end position="90"/>
    </location>
</feature>
<evidence type="ECO:0000313" key="15">
    <source>
        <dbReference type="Proteomes" id="UP000027920"/>
    </source>
</evidence>
<feature type="transmembrane region" description="Helical" evidence="13">
    <location>
        <begin position="34"/>
        <end position="52"/>
    </location>
</feature>
<evidence type="ECO:0008006" key="16">
    <source>
        <dbReference type="Google" id="ProtNLM"/>
    </source>
</evidence>
<evidence type="ECO:0000256" key="11">
    <source>
        <dbReference type="ARBA" id="ARBA00023136"/>
    </source>
</evidence>
<dbReference type="GO" id="GO:1902181">
    <property type="term" value="P:verruculogen biosynthetic process"/>
    <property type="evidence" value="ECO:0007669"/>
    <property type="project" value="UniProtKB-ARBA"/>
</dbReference>
<comment type="similarity">
    <text evidence="3">Belongs to the cytochrome P450 family.</text>
</comment>
<evidence type="ECO:0000256" key="4">
    <source>
        <dbReference type="ARBA" id="ARBA00022617"/>
    </source>
</evidence>
<dbReference type="InterPro" id="IPR050121">
    <property type="entry name" value="Cytochrome_P450_monoxygenase"/>
</dbReference>
<proteinExistence type="inferred from homology"/>
<dbReference type="InterPro" id="IPR001128">
    <property type="entry name" value="Cyt_P450"/>
</dbReference>
<dbReference type="STRING" id="1182545.A0A072PVK3"/>
<keyword evidence="5 13" id="KW-0812">Transmembrane</keyword>
<evidence type="ECO:0000256" key="3">
    <source>
        <dbReference type="ARBA" id="ARBA00010617"/>
    </source>
</evidence>
<keyword evidence="10" id="KW-0503">Monooxygenase</keyword>
<name>A0A072PVK3_9EURO</name>
<dbReference type="SUPFAM" id="SSF48264">
    <property type="entry name" value="Cytochrome P450"/>
    <property type="match status" value="1"/>
</dbReference>
<keyword evidence="7 13" id="KW-1133">Transmembrane helix</keyword>
<dbReference type="Gene3D" id="1.10.630.10">
    <property type="entry name" value="Cytochrome P450"/>
    <property type="match status" value="1"/>
</dbReference>
<keyword evidence="6 12" id="KW-0479">Metal-binding</keyword>
<keyword evidence="9 12" id="KW-0408">Iron</keyword>
<evidence type="ECO:0000256" key="1">
    <source>
        <dbReference type="ARBA" id="ARBA00001971"/>
    </source>
</evidence>
<comment type="subcellular location">
    <subcellularLocation>
        <location evidence="2">Membrane</location>
    </subcellularLocation>
</comment>
<dbReference type="PANTHER" id="PTHR24305">
    <property type="entry name" value="CYTOCHROME P450"/>
    <property type="match status" value="1"/>
</dbReference>
<dbReference type="OrthoDB" id="6692864at2759"/>
<evidence type="ECO:0000256" key="2">
    <source>
        <dbReference type="ARBA" id="ARBA00004370"/>
    </source>
</evidence>
<dbReference type="Proteomes" id="UP000027920">
    <property type="component" value="Unassembled WGS sequence"/>
</dbReference>
<dbReference type="VEuPathDB" id="FungiDB:A1O9_04451"/>
<feature type="binding site" description="axial binding residue" evidence="12">
    <location>
        <position position="487"/>
    </location>
    <ligand>
        <name>heme</name>
        <dbReference type="ChEBI" id="CHEBI:30413"/>
    </ligand>
    <ligandPart>
        <name>Fe</name>
        <dbReference type="ChEBI" id="CHEBI:18248"/>
    </ligandPart>
</feature>
<keyword evidence="15" id="KW-1185">Reference proteome</keyword>
<evidence type="ECO:0000256" key="7">
    <source>
        <dbReference type="ARBA" id="ARBA00022989"/>
    </source>
</evidence>
<dbReference type="PRINTS" id="PR00463">
    <property type="entry name" value="EP450I"/>
</dbReference>
<dbReference type="FunFam" id="1.10.630.10:FF:000063">
    <property type="entry name" value="Cytochrome P450 monooxygenase"/>
    <property type="match status" value="1"/>
</dbReference>
<dbReference type="InterPro" id="IPR002401">
    <property type="entry name" value="Cyt_P450_E_grp-I"/>
</dbReference>
<dbReference type="GO" id="GO:0005506">
    <property type="term" value="F:iron ion binding"/>
    <property type="evidence" value="ECO:0007669"/>
    <property type="project" value="InterPro"/>
</dbReference>
<evidence type="ECO:0000256" key="10">
    <source>
        <dbReference type="ARBA" id="ARBA00023033"/>
    </source>
</evidence>
<dbReference type="GO" id="GO:0020037">
    <property type="term" value="F:heme binding"/>
    <property type="evidence" value="ECO:0007669"/>
    <property type="project" value="InterPro"/>
</dbReference>
<feature type="transmembrane region" description="Helical" evidence="13">
    <location>
        <begin position="6"/>
        <end position="22"/>
    </location>
</feature>
<protein>
    <recommendedName>
        <fullName evidence="16">Cytochrome P450 oxidoreductase</fullName>
    </recommendedName>
</protein>
<dbReference type="HOGENOM" id="CLU_001570_14_10_1"/>
<dbReference type="GO" id="GO:0016020">
    <property type="term" value="C:membrane"/>
    <property type="evidence" value="ECO:0007669"/>
    <property type="project" value="UniProtKB-SubCell"/>
</dbReference>
<evidence type="ECO:0000256" key="5">
    <source>
        <dbReference type="ARBA" id="ARBA00022692"/>
    </source>
</evidence>
<keyword evidence="8" id="KW-0560">Oxidoreductase</keyword>
<evidence type="ECO:0000313" key="14">
    <source>
        <dbReference type="EMBL" id="KEF59605.1"/>
    </source>
</evidence>
<evidence type="ECO:0000256" key="8">
    <source>
        <dbReference type="ARBA" id="ARBA00023002"/>
    </source>
</evidence>
<evidence type="ECO:0000256" key="12">
    <source>
        <dbReference type="PIRSR" id="PIRSR602401-1"/>
    </source>
</evidence>
<dbReference type="InterPro" id="IPR036396">
    <property type="entry name" value="Cyt_P450_sf"/>
</dbReference>
<dbReference type="CDD" id="cd11061">
    <property type="entry name" value="CYP67-like"/>
    <property type="match status" value="1"/>
</dbReference>
<dbReference type="RefSeq" id="XP_013262195.1">
    <property type="nucleotide sequence ID" value="XM_013406741.1"/>
</dbReference>
<dbReference type="GeneID" id="25279382"/>
<keyword evidence="11 13" id="KW-0472">Membrane</keyword>
<reference evidence="14 15" key="1">
    <citation type="submission" date="2013-03" db="EMBL/GenBank/DDBJ databases">
        <title>The Genome Sequence of Exophiala aquamarina CBS 119918.</title>
        <authorList>
            <consortium name="The Broad Institute Genomics Platform"/>
            <person name="Cuomo C."/>
            <person name="de Hoog S."/>
            <person name="Gorbushina A."/>
            <person name="Walker B."/>
            <person name="Young S.K."/>
            <person name="Zeng Q."/>
            <person name="Gargeya S."/>
            <person name="Fitzgerald M."/>
            <person name="Haas B."/>
            <person name="Abouelleil A."/>
            <person name="Allen A.W."/>
            <person name="Alvarado L."/>
            <person name="Arachchi H.M."/>
            <person name="Berlin A.M."/>
            <person name="Chapman S.B."/>
            <person name="Gainer-Dewar J."/>
            <person name="Goldberg J."/>
            <person name="Griggs A."/>
            <person name="Gujja S."/>
            <person name="Hansen M."/>
            <person name="Howarth C."/>
            <person name="Imamovic A."/>
            <person name="Ireland A."/>
            <person name="Larimer J."/>
            <person name="McCowan C."/>
            <person name="Murphy C."/>
            <person name="Pearson M."/>
            <person name="Poon T.W."/>
            <person name="Priest M."/>
            <person name="Roberts A."/>
            <person name="Saif S."/>
            <person name="Shea T."/>
            <person name="Sisk P."/>
            <person name="Sykes S."/>
            <person name="Wortman J."/>
            <person name="Nusbaum C."/>
            <person name="Birren B."/>
        </authorList>
    </citation>
    <scope>NUCLEOTIDE SEQUENCE [LARGE SCALE GENOMIC DNA]</scope>
    <source>
        <strain evidence="14 15">CBS 119918</strain>
    </source>
</reference>
<dbReference type="GO" id="GO:0016705">
    <property type="term" value="F:oxidoreductase activity, acting on paired donors, with incorporation or reduction of molecular oxygen"/>
    <property type="evidence" value="ECO:0007669"/>
    <property type="project" value="InterPro"/>
</dbReference>
<comment type="caution">
    <text evidence="14">The sequence shown here is derived from an EMBL/GenBank/DDBJ whole genome shotgun (WGS) entry which is preliminary data.</text>
</comment>
<dbReference type="PANTHER" id="PTHR24305:SF112">
    <property type="entry name" value="L-ORNITHINE-N5-MONOOXYGENASE (EUROFUNG)"/>
    <property type="match status" value="1"/>
</dbReference>
<accession>A0A072PVK3</accession>